<evidence type="ECO:0000259" key="17">
    <source>
        <dbReference type="PROSITE" id="PS51068"/>
    </source>
</evidence>
<feature type="binding site" evidence="15">
    <location>
        <position position="91"/>
    </location>
    <ligand>
        <name>DNA</name>
        <dbReference type="ChEBI" id="CHEBI:16991"/>
    </ligand>
</feature>
<comment type="catalytic activity">
    <reaction evidence="14 15">
        <text>2'-deoxyribonucleotide-(2'-deoxyribose 5'-phosphate)-2'-deoxyribonucleotide-DNA = a 3'-end 2'-deoxyribonucleotide-(2,3-dehydro-2,3-deoxyribose 5'-phosphate)-DNA + a 5'-end 5'-phospho-2'-deoxyribonucleoside-DNA + H(+)</text>
        <dbReference type="Rhea" id="RHEA:66592"/>
        <dbReference type="Rhea" id="RHEA-COMP:13180"/>
        <dbReference type="Rhea" id="RHEA-COMP:16897"/>
        <dbReference type="Rhea" id="RHEA-COMP:17067"/>
        <dbReference type="ChEBI" id="CHEBI:15378"/>
        <dbReference type="ChEBI" id="CHEBI:136412"/>
        <dbReference type="ChEBI" id="CHEBI:157695"/>
        <dbReference type="ChEBI" id="CHEBI:167181"/>
        <dbReference type="EC" id="4.2.99.18"/>
    </reaction>
</comment>
<dbReference type="Pfam" id="PF06827">
    <property type="entry name" value="zf-FPG_IleRS"/>
    <property type="match status" value="1"/>
</dbReference>
<keyword evidence="10 15" id="KW-0234">DNA repair</keyword>
<keyword evidence="13 15" id="KW-0326">Glycosidase</keyword>
<dbReference type="InterPro" id="IPR010663">
    <property type="entry name" value="Znf_FPG/IleRS"/>
</dbReference>
<feature type="binding site" evidence="15">
    <location>
        <position position="110"/>
    </location>
    <ligand>
        <name>DNA</name>
        <dbReference type="ChEBI" id="CHEBI:16991"/>
    </ligand>
</feature>
<gene>
    <name evidence="15 18" type="primary">mutM</name>
    <name evidence="15" type="synonym">fpg</name>
    <name evidence="18" type="ORF">LXO92_04200</name>
</gene>
<keyword evidence="5 15" id="KW-0227">DNA damage</keyword>
<evidence type="ECO:0000259" key="16">
    <source>
        <dbReference type="PROSITE" id="PS51066"/>
    </source>
</evidence>
<dbReference type="SMART" id="SM00898">
    <property type="entry name" value="Fapy_DNA_glyco"/>
    <property type="match status" value="1"/>
</dbReference>
<dbReference type="InterPro" id="IPR020629">
    <property type="entry name" value="FPG_Glyclase"/>
</dbReference>
<comment type="cofactor">
    <cofactor evidence="15">
        <name>Zn(2+)</name>
        <dbReference type="ChEBI" id="CHEBI:29105"/>
    </cofactor>
    <text evidence="15">Binds 1 zinc ion per subunit.</text>
</comment>
<dbReference type="EC" id="4.2.99.18" evidence="15"/>
<keyword evidence="12 15" id="KW-0511">Multifunctional enzyme</keyword>
<comment type="function">
    <text evidence="15">Involved in base excision repair of DNA damaged by oxidation or by mutagenic agents. Acts as DNA glycosylase that recognizes and removes damaged bases. Has a preference for oxidized purines, such as 7,8-dihydro-8-oxoguanine (8-oxoG). Has AP (apurinic/apyrimidinic) lyase activity and introduces nicks in the DNA strand. Cleaves the DNA backbone by beta-delta elimination to generate a single-strand break at the site of the removed base with both 3'- and 5'-phosphates.</text>
</comment>
<keyword evidence="7 15" id="KW-0378">Hydrolase</keyword>
<dbReference type="PANTHER" id="PTHR22993">
    <property type="entry name" value="FORMAMIDOPYRIMIDINE-DNA GLYCOSYLASE"/>
    <property type="match status" value="1"/>
</dbReference>
<evidence type="ECO:0000256" key="6">
    <source>
        <dbReference type="ARBA" id="ARBA00022771"/>
    </source>
</evidence>
<dbReference type="PANTHER" id="PTHR22993:SF9">
    <property type="entry name" value="FORMAMIDOPYRIMIDINE-DNA GLYCOSYLASE"/>
    <property type="match status" value="1"/>
</dbReference>
<dbReference type="InterPro" id="IPR015886">
    <property type="entry name" value="H2TH_FPG"/>
</dbReference>
<evidence type="ECO:0000256" key="3">
    <source>
        <dbReference type="ARBA" id="ARBA00011245"/>
    </source>
</evidence>
<feature type="domain" description="Formamidopyrimidine-DNA glycosylase catalytic" evidence="17">
    <location>
        <begin position="2"/>
        <end position="113"/>
    </location>
</feature>
<dbReference type="EMBL" id="JAJTND010000003">
    <property type="protein sequence ID" value="MCE3531574.1"/>
    <property type="molecule type" value="Genomic_DNA"/>
</dbReference>
<comment type="similarity">
    <text evidence="2 15">Belongs to the FPG family.</text>
</comment>
<evidence type="ECO:0000313" key="18">
    <source>
        <dbReference type="EMBL" id="MCE3531574.1"/>
    </source>
</evidence>
<accession>A0ABS8X0T2</accession>
<feature type="active site" description="Proton donor; for delta-elimination activity" evidence="15">
    <location>
        <position position="261"/>
    </location>
</feature>
<dbReference type="SMART" id="SM01232">
    <property type="entry name" value="H2TH"/>
    <property type="match status" value="1"/>
</dbReference>
<keyword evidence="4 15" id="KW-0479">Metal-binding</keyword>
<keyword evidence="9 15" id="KW-0238">DNA-binding</keyword>
<evidence type="ECO:0000256" key="5">
    <source>
        <dbReference type="ARBA" id="ARBA00022763"/>
    </source>
</evidence>
<keyword evidence="19" id="KW-1185">Reference proteome</keyword>
<dbReference type="Pfam" id="PF06831">
    <property type="entry name" value="H2TH"/>
    <property type="match status" value="1"/>
</dbReference>
<dbReference type="GO" id="GO:0008534">
    <property type="term" value="F:oxidized purine nucleobase lesion DNA N-glycosylase activity"/>
    <property type="evidence" value="ECO:0007669"/>
    <property type="project" value="UniProtKB-EC"/>
</dbReference>
<dbReference type="PROSITE" id="PS51068">
    <property type="entry name" value="FPG_CAT"/>
    <property type="match status" value="1"/>
</dbReference>
<feature type="active site" description="Schiff-base intermediate with DNA" evidence="15">
    <location>
        <position position="2"/>
    </location>
</feature>
<dbReference type="InterPro" id="IPR012319">
    <property type="entry name" value="FPG_cat"/>
</dbReference>
<reference evidence="18 19" key="1">
    <citation type="journal article" date="2024" name="Pathogens">
        <title>Characterization of a Novel Species of Legionella Isolated from a Healthcare Facility: Legionella resiliens sp. nov.</title>
        <authorList>
            <person name="Cristino S."/>
            <person name="Pascale M.R."/>
            <person name="Marino F."/>
            <person name="Derelitto C."/>
            <person name="Salaris S."/>
            <person name="Orsini M."/>
            <person name="Squarzoni S."/>
            <person name="Grottola A."/>
            <person name="Girolamini L."/>
        </authorList>
    </citation>
    <scope>NUCLEOTIDE SEQUENCE [LARGE SCALE GENOMIC DNA]</scope>
    <source>
        <strain evidence="18 19">8cVS16</strain>
    </source>
</reference>
<keyword evidence="11 15" id="KW-0456">Lyase</keyword>
<evidence type="ECO:0000256" key="15">
    <source>
        <dbReference type="HAMAP-Rule" id="MF_00103"/>
    </source>
</evidence>
<dbReference type="Gene3D" id="3.20.190.10">
    <property type="entry name" value="MutM-like, N-terminal"/>
    <property type="match status" value="1"/>
</dbReference>
<sequence>MPELPEVETTKEGIKSHLEGQTIKQIIVRNSQLRIAVPDNLDQLCAGKRIIAVSRRAKYILIQLSEGYLLIHLGMSGHLGIVADKSQPEKHDHILLTMANELVLRFCDPRRFGLFLYINENPYQHRLLSHLGPEPLREEFNGHYLFQKAQNKNKPIKSLIMDSEVVVGVGNIYATESLFLAHIHPNTPAKMLSEEACYMLTKQIKEVLKQAILCGGTTLRDFYAFDGKPGYFSISLKVYGRKNKPCLLCQQPIESVVISGRNSFFCPQCQNETSN</sequence>
<name>A0ABS8X0T2_9GAMM</name>
<comment type="catalytic activity">
    <reaction evidence="1 15">
        <text>Hydrolysis of DNA containing ring-opened 7-methylguanine residues, releasing 2,6-diamino-4-hydroxy-5-(N-methyl)formamidopyrimidine.</text>
        <dbReference type="EC" id="3.2.2.23"/>
    </reaction>
</comment>
<evidence type="ECO:0000256" key="9">
    <source>
        <dbReference type="ARBA" id="ARBA00023125"/>
    </source>
</evidence>
<organism evidence="18 19">
    <name type="scientific">Legionella resiliens</name>
    <dbReference type="NCBI Taxonomy" id="2905958"/>
    <lineage>
        <taxon>Bacteria</taxon>
        <taxon>Pseudomonadati</taxon>
        <taxon>Pseudomonadota</taxon>
        <taxon>Gammaproteobacteria</taxon>
        <taxon>Legionellales</taxon>
        <taxon>Legionellaceae</taxon>
        <taxon>Legionella</taxon>
    </lineage>
</organism>
<feature type="active site" description="Proton donor; for beta-elimination activity" evidence="15">
    <location>
        <position position="58"/>
    </location>
</feature>
<comment type="subunit">
    <text evidence="3 15">Monomer.</text>
</comment>
<dbReference type="Gene3D" id="1.10.8.50">
    <property type="match status" value="1"/>
</dbReference>
<evidence type="ECO:0000256" key="14">
    <source>
        <dbReference type="ARBA" id="ARBA00044632"/>
    </source>
</evidence>
<evidence type="ECO:0000256" key="2">
    <source>
        <dbReference type="ARBA" id="ARBA00009409"/>
    </source>
</evidence>
<feature type="binding site" evidence="15">
    <location>
        <position position="152"/>
    </location>
    <ligand>
        <name>DNA</name>
        <dbReference type="ChEBI" id="CHEBI:16991"/>
    </ligand>
</feature>
<dbReference type="NCBIfam" id="NF002211">
    <property type="entry name" value="PRK01103.1"/>
    <property type="match status" value="1"/>
</dbReference>
<dbReference type="Pfam" id="PF01149">
    <property type="entry name" value="Fapy_DNA_glyco"/>
    <property type="match status" value="1"/>
</dbReference>
<proteinExistence type="inferred from homology"/>
<evidence type="ECO:0000256" key="7">
    <source>
        <dbReference type="ARBA" id="ARBA00022801"/>
    </source>
</evidence>
<dbReference type="GO" id="GO:0140078">
    <property type="term" value="F:class I DNA-(apurinic or apyrimidinic site) endonuclease activity"/>
    <property type="evidence" value="ECO:0007669"/>
    <property type="project" value="UniProtKB-EC"/>
</dbReference>
<dbReference type="SUPFAM" id="SSF57716">
    <property type="entry name" value="Glucocorticoid receptor-like (DNA-binding domain)"/>
    <property type="match status" value="1"/>
</dbReference>
<evidence type="ECO:0000256" key="12">
    <source>
        <dbReference type="ARBA" id="ARBA00023268"/>
    </source>
</evidence>
<dbReference type="SUPFAM" id="SSF81624">
    <property type="entry name" value="N-terminal domain of MutM-like DNA repair proteins"/>
    <property type="match status" value="1"/>
</dbReference>
<dbReference type="NCBIfam" id="TIGR00577">
    <property type="entry name" value="fpg"/>
    <property type="match status" value="1"/>
</dbReference>
<evidence type="ECO:0000256" key="1">
    <source>
        <dbReference type="ARBA" id="ARBA00001668"/>
    </source>
</evidence>
<dbReference type="HAMAP" id="MF_00103">
    <property type="entry name" value="Fapy_DNA_glycosyl"/>
    <property type="match status" value="1"/>
</dbReference>
<dbReference type="EC" id="3.2.2.23" evidence="15"/>
<evidence type="ECO:0000256" key="4">
    <source>
        <dbReference type="ARBA" id="ARBA00022723"/>
    </source>
</evidence>
<evidence type="ECO:0000256" key="10">
    <source>
        <dbReference type="ARBA" id="ARBA00023204"/>
    </source>
</evidence>
<dbReference type="InterPro" id="IPR010979">
    <property type="entry name" value="Ribosomal_uS13-like_H2TH"/>
</dbReference>
<dbReference type="InterPro" id="IPR035937">
    <property type="entry name" value="FPG_N"/>
</dbReference>
<dbReference type="Proteomes" id="UP001320170">
    <property type="component" value="Unassembled WGS sequence"/>
</dbReference>
<keyword evidence="8 15" id="KW-0862">Zinc</keyword>
<dbReference type="PROSITE" id="PS51066">
    <property type="entry name" value="ZF_FPG_2"/>
    <property type="match status" value="1"/>
</dbReference>
<evidence type="ECO:0000256" key="8">
    <source>
        <dbReference type="ARBA" id="ARBA00022833"/>
    </source>
</evidence>
<evidence type="ECO:0000256" key="13">
    <source>
        <dbReference type="ARBA" id="ARBA00023295"/>
    </source>
</evidence>
<keyword evidence="6 15" id="KW-0863">Zinc-finger</keyword>
<dbReference type="InterPro" id="IPR000214">
    <property type="entry name" value="Znf_DNA_glyclase/AP_lyase"/>
</dbReference>
<comment type="caution">
    <text evidence="18">The sequence shown here is derived from an EMBL/GenBank/DDBJ whole genome shotgun (WGS) entry which is preliminary data.</text>
</comment>
<dbReference type="CDD" id="cd08966">
    <property type="entry name" value="EcFpg-like_N"/>
    <property type="match status" value="1"/>
</dbReference>
<evidence type="ECO:0000256" key="11">
    <source>
        <dbReference type="ARBA" id="ARBA00023239"/>
    </source>
</evidence>
<protein>
    <recommendedName>
        <fullName evidence="15">Formamidopyrimidine-DNA glycosylase</fullName>
        <shortName evidence="15">Fapy-DNA glycosylase</shortName>
        <ecNumber evidence="15">3.2.2.23</ecNumber>
    </recommendedName>
    <alternativeName>
        <fullName evidence="15">DNA-(apurinic or apyrimidinic site) lyase MutM</fullName>
        <shortName evidence="15">AP lyase MutM</shortName>
        <ecNumber evidence="15">4.2.99.18</ecNumber>
    </alternativeName>
</protein>
<feature type="domain" description="FPG-type" evidence="16">
    <location>
        <begin position="237"/>
        <end position="271"/>
    </location>
</feature>
<evidence type="ECO:0000313" key="19">
    <source>
        <dbReference type="Proteomes" id="UP001320170"/>
    </source>
</evidence>
<dbReference type="RefSeq" id="WP_182351474.1">
    <property type="nucleotide sequence ID" value="NZ_JAJSPM010000003.1"/>
</dbReference>
<dbReference type="SUPFAM" id="SSF46946">
    <property type="entry name" value="S13-like H2TH domain"/>
    <property type="match status" value="1"/>
</dbReference>
<feature type="active site" description="Proton donor" evidence="15">
    <location>
        <position position="3"/>
    </location>
</feature>